<dbReference type="AlphaFoldDB" id="A0A5J9VPS0"/>
<evidence type="ECO:0000256" key="6">
    <source>
        <dbReference type="PROSITE-ProRule" id="PRU00176"/>
    </source>
</evidence>
<organism evidence="10 11">
    <name type="scientific">Eragrostis curvula</name>
    <name type="common">weeping love grass</name>
    <dbReference type="NCBI Taxonomy" id="38414"/>
    <lineage>
        <taxon>Eukaryota</taxon>
        <taxon>Viridiplantae</taxon>
        <taxon>Streptophyta</taxon>
        <taxon>Embryophyta</taxon>
        <taxon>Tracheophyta</taxon>
        <taxon>Spermatophyta</taxon>
        <taxon>Magnoliopsida</taxon>
        <taxon>Liliopsida</taxon>
        <taxon>Poales</taxon>
        <taxon>Poaceae</taxon>
        <taxon>PACMAD clade</taxon>
        <taxon>Chloridoideae</taxon>
        <taxon>Eragrostideae</taxon>
        <taxon>Eragrostidinae</taxon>
        <taxon>Eragrostis</taxon>
    </lineage>
</organism>
<proteinExistence type="predicted"/>
<evidence type="ECO:0000313" key="10">
    <source>
        <dbReference type="EMBL" id="TVU38193.1"/>
    </source>
</evidence>
<dbReference type="InterPro" id="IPR012677">
    <property type="entry name" value="Nucleotide-bd_a/b_plait_sf"/>
</dbReference>
<accession>A0A5J9VPS0</accession>
<evidence type="ECO:0000256" key="4">
    <source>
        <dbReference type="ARBA" id="ARBA00022884"/>
    </source>
</evidence>
<keyword evidence="4 6" id="KW-0694">RNA-binding</keyword>
<evidence type="ECO:0000259" key="8">
    <source>
        <dbReference type="PROSITE" id="PS50102"/>
    </source>
</evidence>
<evidence type="ECO:0000256" key="3">
    <source>
        <dbReference type="ARBA" id="ARBA00022833"/>
    </source>
</evidence>
<dbReference type="SMART" id="SM00360">
    <property type="entry name" value="RRM"/>
    <property type="match status" value="1"/>
</dbReference>
<dbReference type="Proteomes" id="UP000324897">
    <property type="component" value="Chromosome 4"/>
</dbReference>
<dbReference type="Gramene" id="TVU38193">
    <property type="protein sequence ID" value="TVU38193"/>
    <property type="gene ID" value="EJB05_11549"/>
</dbReference>
<dbReference type="GO" id="GO:0003677">
    <property type="term" value="F:DNA binding"/>
    <property type="evidence" value="ECO:0007669"/>
    <property type="project" value="UniProtKB-KW"/>
</dbReference>
<dbReference type="GO" id="GO:0008270">
    <property type="term" value="F:zinc ion binding"/>
    <property type="evidence" value="ECO:0007669"/>
    <property type="project" value="UniProtKB-KW"/>
</dbReference>
<dbReference type="InterPro" id="IPR000571">
    <property type="entry name" value="Znf_CCCH"/>
</dbReference>
<evidence type="ECO:0000256" key="7">
    <source>
        <dbReference type="PROSITE-ProRule" id="PRU00723"/>
    </source>
</evidence>
<dbReference type="InterPro" id="IPR035979">
    <property type="entry name" value="RBD_domain_sf"/>
</dbReference>
<dbReference type="PROSITE" id="PS50102">
    <property type="entry name" value="RRM"/>
    <property type="match status" value="1"/>
</dbReference>
<sequence length="554" mass="62154">MPLCRLVAPCAPRSKPSPPEKSLEKKSNQIVAYIVSCKTPAEIKQYLLASDDQIRPLIIEAISSVVSPAQQFSVLSPAQPPSRGNGKPFPYLQPQVHPSVSSHGFHVPLSIDQIGPLHYGLPQFPPAGNFLGIQAPIPVIGLSGVFQSQISEFSGMDEHFQSLSIASDGITSNHQNAHQSVDGYPPSSSNTRAKPCYFHFYKGYCKKGDECRFSHVTGFHEMHNERRVHTPETLLMLDKEIRELLFSRQPSKVPIKFLANMYTERYQKPLWTEGSSVKGHQHESVGCSLTCLLLGLKTTRVISRQGQRYIVPMEDTPKYLADDFTVVMPPAIYGSNQIYITFLPKSTCTKRDTWNYFSRYGTVNDVRIIHGEKYTFGFVSFLCSETVKRILSAKGPKTPHIICGDQVFVKAYKEKHELEKFAKEDVDSYSGLHKESYVKVIHEHHTVTEENLSAKHQPFWEKLNSAHALALVTEKTSIETAPGMASPPTHYLSVHSRSQGENVAESLLHSNRLHEASADQDSDDLRLPESLDVISDERNSRNDLRLPESLDDIF</sequence>
<comment type="caution">
    <text evidence="10">The sequence shown here is derived from an EMBL/GenBank/DDBJ whole genome shotgun (WGS) entry which is preliminary data.</text>
</comment>
<dbReference type="SUPFAM" id="SSF54928">
    <property type="entry name" value="RNA-binding domain, RBD"/>
    <property type="match status" value="1"/>
</dbReference>
<feature type="domain" description="C3H1-type" evidence="9">
    <location>
        <begin position="190"/>
        <end position="218"/>
    </location>
</feature>
<keyword evidence="1 7" id="KW-0479">Metal-binding</keyword>
<evidence type="ECO:0000313" key="11">
    <source>
        <dbReference type="Proteomes" id="UP000324897"/>
    </source>
</evidence>
<feature type="zinc finger region" description="C3H1-type" evidence="7">
    <location>
        <begin position="190"/>
        <end position="218"/>
    </location>
</feature>
<evidence type="ECO:0000256" key="5">
    <source>
        <dbReference type="ARBA" id="ARBA00023125"/>
    </source>
</evidence>
<dbReference type="Gene3D" id="3.30.70.330">
    <property type="match status" value="1"/>
</dbReference>
<dbReference type="PANTHER" id="PTHR24009">
    <property type="entry name" value="RNA-BINDING (RRM/RBD/RNP MOTIFS)"/>
    <property type="match status" value="1"/>
</dbReference>
<evidence type="ECO:0000259" key="9">
    <source>
        <dbReference type="PROSITE" id="PS50103"/>
    </source>
</evidence>
<feature type="non-terminal residue" evidence="10">
    <location>
        <position position="1"/>
    </location>
</feature>
<protein>
    <recommendedName>
        <fullName evidence="12">C3H1-type domain-containing protein</fullName>
    </recommendedName>
</protein>
<dbReference type="Pfam" id="PF00076">
    <property type="entry name" value="RRM_1"/>
    <property type="match status" value="1"/>
</dbReference>
<reference evidence="10 11" key="1">
    <citation type="journal article" date="2019" name="Sci. Rep.">
        <title>A high-quality genome of Eragrostis curvula grass provides insights into Poaceae evolution and supports new strategies to enhance forage quality.</title>
        <authorList>
            <person name="Carballo J."/>
            <person name="Santos B.A.C.M."/>
            <person name="Zappacosta D."/>
            <person name="Garbus I."/>
            <person name="Selva J.P."/>
            <person name="Gallo C.A."/>
            <person name="Diaz A."/>
            <person name="Albertini E."/>
            <person name="Caccamo M."/>
            <person name="Echenique V."/>
        </authorList>
    </citation>
    <scope>NUCLEOTIDE SEQUENCE [LARGE SCALE GENOMIC DNA]</scope>
    <source>
        <strain evidence="11">cv. Victoria</strain>
        <tissue evidence="10">Leaf</tissue>
    </source>
</reference>
<keyword evidence="5" id="KW-0238">DNA-binding</keyword>
<evidence type="ECO:0000256" key="1">
    <source>
        <dbReference type="ARBA" id="ARBA00022723"/>
    </source>
</evidence>
<dbReference type="SMART" id="SM00356">
    <property type="entry name" value="ZnF_C3H1"/>
    <property type="match status" value="1"/>
</dbReference>
<gene>
    <name evidence="10" type="ORF">EJB05_11549</name>
</gene>
<evidence type="ECO:0000256" key="2">
    <source>
        <dbReference type="ARBA" id="ARBA00022771"/>
    </source>
</evidence>
<dbReference type="OrthoDB" id="661895at2759"/>
<dbReference type="PROSITE" id="PS50103">
    <property type="entry name" value="ZF_C3H1"/>
    <property type="match status" value="1"/>
</dbReference>
<keyword evidence="11" id="KW-1185">Reference proteome</keyword>
<dbReference type="EMBL" id="RWGY01000007">
    <property type="protein sequence ID" value="TVU38193.1"/>
    <property type="molecule type" value="Genomic_DNA"/>
</dbReference>
<name>A0A5J9VPS0_9POAL</name>
<dbReference type="InterPro" id="IPR000504">
    <property type="entry name" value="RRM_dom"/>
</dbReference>
<evidence type="ECO:0008006" key="12">
    <source>
        <dbReference type="Google" id="ProtNLM"/>
    </source>
</evidence>
<dbReference type="Gene3D" id="4.10.1000.10">
    <property type="entry name" value="Zinc finger, CCCH-type"/>
    <property type="match status" value="1"/>
</dbReference>
<feature type="domain" description="RRM" evidence="8">
    <location>
        <begin position="336"/>
        <end position="414"/>
    </location>
</feature>
<keyword evidence="2 7" id="KW-0863">Zinc-finger</keyword>
<dbReference type="PANTHER" id="PTHR24009:SF0">
    <property type="entry name" value="ZINC FINGER CCCH DOMAIN-CONTAINING PROTEIN 18"/>
    <property type="match status" value="1"/>
</dbReference>
<keyword evidence="3 7" id="KW-0862">Zinc</keyword>
<dbReference type="GO" id="GO:0003723">
    <property type="term" value="F:RNA binding"/>
    <property type="evidence" value="ECO:0007669"/>
    <property type="project" value="UniProtKB-UniRule"/>
</dbReference>